<dbReference type="Pfam" id="PF13649">
    <property type="entry name" value="Methyltransf_25"/>
    <property type="match status" value="1"/>
</dbReference>
<keyword evidence="2" id="KW-0808">Transferase</keyword>
<dbReference type="GO" id="GO:0008168">
    <property type="term" value="F:methyltransferase activity"/>
    <property type="evidence" value="ECO:0007669"/>
    <property type="project" value="UniProtKB-KW"/>
</dbReference>
<comment type="caution">
    <text evidence="2">The sequence shown here is derived from an EMBL/GenBank/DDBJ whole genome shotgun (WGS) entry which is preliminary data.</text>
</comment>
<dbReference type="Proteomes" id="UP000253204">
    <property type="component" value="Unassembled WGS sequence"/>
</dbReference>
<dbReference type="PANTHER" id="PTHR12843">
    <property type="entry name" value="PROTEIN-LYSINE N-METHYLTRANSFERASE METTL10"/>
    <property type="match status" value="1"/>
</dbReference>
<sequence length="217" mass="24482">MTTKAHWEAVYREKAPDEVSWYRPHLEKSVQLIQQAAPDRSAPIIDVGGGESTLVDDLLALGYRKISVLDISGEAIQTTRQRLGTAARTVKWLVDDITQANLPEHHYVVWHDRAVFHFLIEPEQQAAYVQQVLHSLTTDGHLVMAVFGPEGPKQCSGLEVVRHDIERLCEHLGPHFELISHRIDEHRTPGGNAQQFLYAHFRLKGSESRQAHSSPPP</sequence>
<keyword evidence="3" id="KW-1185">Reference proteome</keyword>
<protein>
    <submittedName>
        <fullName evidence="2">Class I SAM-dependent methyltransferase</fullName>
    </submittedName>
</protein>
<feature type="domain" description="Methyltransferase" evidence="1">
    <location>
        <begin position="44"/>
        <end position="140"/>
    </location>
</feature>
<reference evidence="2 3" key="1">
    <citation type="submission" date="2018-07" db="EMBL/GenBank/DDBJ databases">
        <title>Halomonas rutogse sp. nov., isolated from Lake TangqianCo on Tibetan Plateau.</title>
        <authorList>
            <person name="Lu H."/>
            <person name="Xing P."/>
            <person name="Wu Q."/>
        </authorList>
    </citation>
    <scope>NUCLEOTIDE SEQUENCE [LARGE SCALE GENOMIC DNA]</scope>
    <source>
        <strain evidence="2 3">TQ8S</strain>
    </source>
</reference>
<dbReference type="Gene3D" id="3.40.50.150">
    <property type="entry name" value="Vaccinia Virus protein VP39"/>
    <property type="match status" value="1"/>
</dbReference>
<dbReference type="RefSeq" id="WP_114485628.1">
    <property type="nucleotide sequence ID" value="NZ_CBCSHM010000015.1"/>
</dbReference>
<dbReference type="GO" id="GO:0032259">
    <property type="term" value="P:methylation"/>
    <property type="evidence" value="ECO:0007669"/>
    <property type="project" value="UniProtKB-KW"/>
</dbReference>
<name>A0A368U8L0_9GAMM</name>
<organism evidence="2 3">
    <name type="scientific">Vreelandella rituensis</name>
    <dbReference type="NCBI Taxonomy" id="2282306"/>
    <lineage>
        <taxon>Bacteria</taxon>
        <taxon>Pseudomonadati</taxon>
        <taxon>Pseudomonadota</taxon>
        <taxon>Gammaproteobacteria</taxon>
        <taxon>Oceanospirillales</taxon>
        <taxon>Halomonadaceae</taxon>
        <taxon>Vreelandella</taxon>
    </lineage>
</organism>
<dbReference type="PANTHER" id="PTHR12843:SF5">
    <property type="entry name" value="EEF1A LYSINE METHYLTRANSFERASE 2"/>
    <property type="match status" value="1"/>
</dbReference>
<accession>A0A368U8L0</accession>
<evidence type="ECO:0000259" key="1">
    <source>
        <dbReference type="Pfam" id="PF13649"/>
    </source>
</evidence>
<gene>
    <name evidence="2" type="ORF">DU506_03820</name>
</gene>
<evidence type="ECO:0000313" key="3">
    <source>
        <dbReference type="Proteomes" id="UP000253204"/>
    </source>
</evidence>
<dbReference type="InterPro" id="IPR029063">
    <property type="entry name" value="SAM-dependent_MTases_sf"/>
</dbReference>
<dbReference type="OrthoDB" id="9788660at2"/>
<dbReference type="CDD" id="cd02440">
    <property type="entry name" value="AdoMet_MTases"/>
    <property type="match status" value="1"/>
</dbReference>
<evidence type="ECO:0000313" key="2">
    <source>
        <dbReference type="EMBL" id="RCV93241.1"/>
    </source>
</evidence>
<proteinExistence type="predicted"/>
<keyword evidence="2" id="KW-0489">Methyltransferase</keyword>
<dbReference type="InterPro" id="IPR041698">
    <property type="entry name" value="Methyltransf_25"/>
</dbReference>
<dbReference type="AlphaFoldDB" id="A0A368U8L0"/>
<dbReference type="SUPFAM" id="SSF53335">
    <property type="entry name" value="S-adenosyl-L-methionine-dependent methyltransferases"/>
    <property type="match status" value="1"/>
</dbReference>
<dbReference type="EMBL" id="QPIJ01000004">
    <property type="protein sequence ID" value="RCV93241.1"/>
    <property type="molecule type" value="Genomic_DNA"/>
</dbReference>